<dbReference type="AlphaFoldDB" id="A0A3S1AZQ9"/>
<organism evidence="2 3">
    <name type="scientific">Elysia chlorotica</name>
    <name type="common">Eastern emerald elysia</name>
    <name type="synonym">Sea slug</name>
    <dbReference type="NCBI Taxonomy" id="188477"/>
    <lineage>
        <taxon>Eukaryota</taxon>
        <taxon>Metazoa</taxon>
        <taxon>Spiralia</taxon>
        <taxon>Lophotrochozoa</taxon>
        <taxon>Mollusca</taxon>
        <taxon>Gastropoda</taxon>
        <taxon>Heterobranchia</taxon>
        <taxon>Euthyneura</taxon>
        <taxon>Panpulmonata</taxon>
        <taxon>Sacoglossa</taxon>
        <taxon>Placobranchoidea</taxon>
        <taxon>Plakobranchidae</taxon>
        <taxon>Elysia</taxon>
    </lineage>
</organism>
<sequence length="113" mass="13140">MFTAKNKLKIYQVEQKERCLGATQHLKDKYGSGYILEVKLSLTVNDNVEELMDKLENNLLTLFPHMDIVERFMERAQYSIPTEDVKSLGKTFSNPEQCKSTHNLEEYSFSQNS</sequence>
<protein>
    <recommendedName>
        <fullName evidence="1">ABCA1-4-like C-terminal R2 regulatory domain-containing protein</fullName>
    </recommendedName>
</protein>
<name>A0A3S1AZQ9_ELYCH</name>
<dbReference type="Pfam" id="PF23321">
    <property type="entry name" value="R1_ABCA1"/>
    <property type="match status" value="1"/>
</dbReference>
<dbReference type="OrthoDB" id="15927at2759"/>
<dbReference type="EMBL" id="RQTK01001060">
    <property type="protein sequence ID" value="RUS72505.1"/>
    <property type="molecule type" value="Genomic_DNA"/>
</dbReference>
<keyword evidence="3" id="KW-1185">Reference proteome</keyword>
<dbReference type="Proteomes" id="UP000271974">
    <property type="component" value="Unassembled WGS sequence"/>
</dbReference>
<evidence type="ECO:0000313" key="3">
    <source>
        <dbReference type="Proteomes" id="UP000271974"/>
    </source>
</evidence>
<accession>A0A3S1AZQ9</accession>
<dbReference type="InterPro" id="IPR056264">
    <property type="entry name" value="R2_ABCA1-4-like"/>
</dbReference>
<evidence type="ECO:0000259" key="1">
    <source>
        <dbReference type="Pfam" id="PF23321"/>
    </source>
</evidence>
<gene>
    <name evidence="2" type="ORF">EGW08_019733</name>
</gene>
<dbReference type="STRING" id="188477.A0A3S1AZQ9"/>
<evidence type="ECO:0000313" key="2">
    <source>
        <dbReference type="EMBL" id="RUS72505.1"/>
    </source>
</evidence>
<feature type="domain" description="ABCA1-4-like C-terminal R2 regulatory" evidence="1">
    <location>
        <begin position="31"/>
        <end position="111"/>
    </location>
</feature>
<proteinExistence type="predicted"/>
<comment type="caution">
    <text evidence="2">The sequence shown here is derived from an EMBL/GenBank/DDBJ whole genome shotgun (WGS) entry which is preliminary data.</text>
</comment>
<reference evidence="2 3" key="1">
    <citation type="submission" date="2019-01" db="EMBL/GenBank/DDBJ databases">
        <title>A draft genome assembly of the solar-powered sea slug Elysia chlorotica.</title>
        <authorList>
            <person name="Cai H."/>
            <person name="Li Q."/>
            <person name="Fang X."/>
            <person name="Li J."/>
            <person name="Curtis N.E."/>
            <person name="Altenburger A."/>
            <person name="Shibata T."/>
            <person name="Feng M."/>
            <person name="Maeda T."/>
            <person name="Schwartz J.A."/>
            <person name="Shigenobu S."/>
            <person name="Lundholm N."/>
            <person name="Nishiyama T."/>
            <person name="Yang H."/>
            <person name="Hasebe M."/>
            <person name="Li S."/>
            <person name="Pierce S.K."/>
            <person name="Wang J."/>
        </authorList>
    </citation>
    <scope>NUCLEOTIDE SEQUENCE [LARGE SCALE GENOMIC DNA]</scope>
    <source>
        <strain evidence="2">EC2010</strain>
        <tissue evidence="2">Whole organism of an adult</tissue>
    </source>
</reference>